<evidence type="ECO:0000313" key="1">
    <source>
        <dbReference type="EMBL" id="CAG8674534.1"/>
    </source>
</evidence>
<organism evidence="1 2">
    <name type="scientific">Gigaspora margarita</name>
    <dbReference type="NCBI Taxonomy" id="4874"/>
    <lineage>
        <taxon>Eukaryota</taxon>
        <taxon>Fungi</taxon>
        <taxon>Fungi incertae sedis</taxon>
        <taxon>Mucoromycota</taxon>
        <taxon>Glomeromycotina</taxon>
        <taxon>Glomeromycetes</taxon>
        <taxon>Diversisporales</taxon>
        <taxon>Gigasporaceae</taxon>
        <taxon>Gigaspora</taxon>
    </lineage>
</organism>
<keyword evidence="2" id="KW-1185">Reference proteome</keyword>
<name>A0ABN7UTV5_GIGMA</name>
<sequence>MKAENGNSNGMRRRKIEMERGKLKLKAVILICGKSMSTNSHYWN</sequence>
<accession>A0ABN7UTV5</accession>
<evidence type="ECO:0000313" key="2">
    <source>
        <dbReference type="Proteomes" id="UP000789901"/>
    </source>
</evidence>
<gene>
    <name evidence="1" type="ORF">GMARGA_LOCUS10616</name>
</gene>
<proteinExistence type="predicted"/>
<dbReference type="EMBL" id="CAJVQB010005982">
    <property type="protein sequence ID" value="CAG8674534.1"/>
    <property type="molecule type" value="Genomic_DNA"/>
</dbReference>
<comment type="caution">
    <text evidence="1">The sequence shown here is derived from an EMBL/GenBank/DDBJ whole genome shotgun (WGS) entry which is preliminary data.</text>
</comment>
<reference evidence="1 2" key="1">
    <citation type="submission" date="2021-06" db="EMBL/GenBank/DDBJ databases">
        <authorList>
            <person name="Kallberg Y."/>
            <person name="Tangrot J."/>
            <person name="Rosling A."/>
        </authorList>
    </citation>
    <scope>NUCLEOTIDE SEQUENCE [LARGE SCALE GENOMIC DNA]</scope>
    <source>
        <strain evidence="1 2">120-4 pot B 10/14</strain>
    </source>
</reference>
<protein>
    <submittedName>
        <fullName evidence="1">22429_t:CDS:1</fullName>
    </submittedName>
</protein>
<dbReference type="Proteomes" id="UP000789901">
    <property type="component" value="Unassembled WGS sequence"/>
</dbReference>